<dbReference type="AlphaFoldDB" id="A0A7W5A7R4"/>
<proteinExistence type="predicted"/>
<keyword evidence="2" id="KW-1185">Reference proteome</keyword>
<evidence type="ECO:0000313" key="1">
    <source>
        <dbReference type="EMBL" id="MBB3090980.1"/>
    </source>
</evidence>
<organism evidence="1 2">
    <name type="scientific">Nocardioides albus</name>
    <dbReference type="NCBI Taxonomy" id="1841"/>
    <lineage>
        <taxon>Bacteria</taxon>
        <taxon>Bacillati</taxon>
        <taxon>Actinomycetota</taxon>
        <taxon>Actinomycetes</taxon>
        <taxon>Propionibacteriales</taxon>
        <taxon>Nocardioidaceae</taxon>
        <taxon>Nocardioides</taxon>
    </lineage>
</organism>
<evidence type="ECO:0000313" key="2">
    <source>
        <dbReference type="Proteomes" id="UP000577707"/>
    </source>
</evidence>
<protein>
    <submittedName>
        <fullName evidence="1">Uncharacterized protein</fullName>
    </submittedName>
</protein>
<sequence>MATSSSGSAAAESRNRQTLIRLLIAMLLASLGLTSCGEESPTTLIKPDDFKAAKGEASDAWVGIVGMPPCRALREFNRDLNLAASGDVTGTTVGFEGGGYVFAVVFSPTATSPSADEVVAGVQGHVKDCAAEIADDPSRNVEELSDLPMEATGFRGVENNFTSEYVYAATSGDRLLVAGMEYATEDRAPVSVERLLELSADRAPDVAETEGW</sequence>
<dbReference type="Proteomes" id="UP000577707">
    <property type="component" value="Unassembled WGS sequence"/>
</dbReference>
<dbReference type="RefSeq" id="WP_183548530.1">
    <property type="nucleotide sequence ID" value="NZ_BMQT01000010.1"/>
</dbReference>
<name>A0A7W5A7R4_9ACTN</name>
<comment type="caution">
    <text evidence="1">The sequence shown here is derived from an EMBL/GenBank/DDBJ whole genome shotgun (WGS) entry which is preliminary data.</text>
</comment>
<accession>A0A7W5A7R4</accession>
<dbReference type="EMBL" id="JACHXG010000008">
    <property type="protein sequence ID" value="MBB3090980.1"/>
    <property type="molecule type" value="Genomic_DNA"/>
</dbReference>
<gene>
    <name evidence="1" type="ORF">FHS12_003942</name>
</gene>
<reference evidence="1 2" key="1">
    <citation type="submission" date="2020-08" db="EMBL/GenBank/DDBJ databases">
        <title>Genomic Encyclopedia of Type Strains, Phase III (KMG-III): the genomes of soil and plant-associated and newly described type strains.</title>
        <authorList>
            <person name="Whitman W."/>
        </authorList>
    </citation>
    <scope>NUCLEOTIDE SEQUENCE [LARGE SCALE GENOMIC DNA]</scope>
    <source>
        <strain evidence="1 2">CECT 3302</strain>
    </source>
</reference>